<evidence type="ECO:0000259" key="7">
    <source>
        <dbReference type="Pfam" id="PF00535"/>
    </source>
</evidence>
<evidence type="ECO:0000256" key="5">
    <source>
        <dbReference type="ARBA" id="ARBA00022944"/>
    </source>
</evidence>
<protein>
    <recommendedName>
        <fullName evidence="7">Glycosyltransferase 2-like domain-containing protein</fullName>
    </recommendedName>
</protein>
<dbReference type="AlphaFoldDB" id="A0A7K0CQ67"/>
<dbReference type="GO" id="GO:0019350">
    <property type="term" value="P:teichoic acid biosynthetic process"/>
    <property type="evidence" value="ECO:0007669"/>
    <property type="project" value="UniProtKB-KW"/>
</dbReference>
<keyword evidence="4" id="KW-0808">Transferase</keyword>
<evidence type="ECO:0000256" key="2">
    <source>
        <dbReference type="ARBA" id="ARBA00010488"/>
    </source>
</evidence>
<dbReference type="InterPro" id="IPR001173">
    <property type="entry name" value="Glyco_trans_2-like"/>
</dbReference>
<dbReference type="InterPro" id="IPR051612">
    <property type="entry name" value="Teichoic_Acid_Biosynth"/>
</dbReference>
<name>A0A7K0CQ67_9ACTN</name>
<keyword evidence="6" id="KW-0472">Membrane</keyword>
<feature type="domain" description="Glycosyltransferase 2-like" evidence="7">
    <location>
        <begin position="10"/>
        <end position="117"/>
    </location>
</feature>
<dbReference type="GO" id="GO:0005886">
    <property type="term" value="C:plasma membrane"/>
    <property type="evidence" value="ECO:0007669"/>
    <property type="project" value="UniProtKB-SubCell"/>
</dbReference>
<dbReference type="FunFam" id="3.90.550.10:FF:000196">
    <property type="entry name" value="Glycosyl transferase"/>
    <property type="match status" value="1"/>
</dbReference>
<accession>A0A7K0CQ67</accession>
<evidence type="ECO:0000256" key="6">
    <source>
        <dbReference type="ARBA" id="ARBA00023136"/>
    </source>
</evidence>
<comment type="similarity">
    <text evidence="2">Belongs to the CDP-glycerol glycerophosphotransferase family.</text>
</comment>
<dbReference type="InterPro" id="IPR043148">
    <property type="entry name" value="TagF_C"/>
</dbReference>
<dbReference type="PANTHER" id="PTHR37316:SF3">
    <property type="entry name" value="TEICHOIC ACID GLYCEROL-PHOSPHATE TRANSFERASE"/>
    <property type="match status" value="1"/>
</dbReference>
<gene>
    <name evidence="8" type="ORF">SRB5_58140</name>
</gene>
<dbReference type="InterPro" id="IPR007554">
    <property type="entry name" value="Glycerophosphate_synth"/>
</dbReference>
<evidence type="ECO:0000313" key="8">
    <source>
        <dbReference type="EMBL" id="MQY15628.1"/>
    </source>
</evidence>
<dbReference type="RefSeq" id="WP_153456435.1">
    <property type="nucleotide sequence ID" value="NZ_WEGJ01000036.1"/>
</dbReference>
<keyword evidence="5" id="KW-0777">Teichoic acid biosynthesis</keyword>
<keyword evidence="9" id="KW-1185">Reference proteome</keyword>
<dbReference type="PANTHER" id="PTHR37316">
    <property type="entry name" value="TEICHOIC ACID GLYCEROL-PHOSPHATE PRIMASE"/>
    <property type="match status" value="1"/>
</dbReference>
<comment type="subcellular location">
    <subcellularLocation>
        <location evidence="1">Cell membrane</location>
        <topology evidence="1">Peripheral membrane protein</topology>
    </subcellularLocation>
</comment>
<evidence type="ECO:0000256" key="3">
    <source>
        <dbReference type="ARBA" id="ARBA00022475"/>
    </source>
</evidence>
<evidence type="ECO:0000256" key="1">
    <source>
        <dbReference type="ARBA" id="ARBA00004202"/>
    </source>
</evidence>
<dbReference type="Proteomes" id="UP000466345">
    <property type="component" value="Unassembled WGS sequence"/>
</dbReference>
<dbReference type="EMBL" id="WEGJ01000036">
    <property type="protein sequence ID" value="MQY15628.1"/>
    <property type="molecule type" value="Genomic_DNA"/>
</dbReference>
<dbReference type="SUPFAM" id="SSF53756">
    <property type="entry name" value="UDP-Glycosyltransferase/glycogen phosphorylase"/>
    <property type="match status" value="1"/>
</dbReference>
<dbReference type="GO" id="GO:0047355">
    <property type="term" value="F:CDP-glycerol glycerophosphotransferase activity"/>
    <property type="evidence" value="ECO:0007669"/>
    <property type="project" value="InterPro"/>
</dbReference>
<evidence type="ECO:0000313" key="9">
    <source>
        <dbReference type="Proteomes" id="UP000466345"/>
    </source>
</evidence>
<proteinExistence type="inferred from homology"/>
<dbReference type="InterPro" id="IPR029044">
    <property type="entry name" value="Nucleotide-diphossugar_trans"/>
</dbReference>
<comment type="caution">
    <text evidence="8">The sequence shown here is derived from an EMBL/GenBank/DDBJ whole genome shotgun (WGS) entry which is preliminary data.</text>
</comment>
<dbReference type="Gene3D" id="3.40.50.12580">
    <property type="match status" value="1"/>
</dbReference>
<organism evidence="8 9">
    <name type="scientific">Streptomyces smaragdinus</name>
    <dbReference type="NCBI Taxonomy" id="2585196"/>
    <lineage>
        <taxon>Bacteria</taxon>
        <taxon>Bacillati</taxon>
        <taxon>Actinomycetota</taxon>
        <taxon>Actinomycetes</taxon>
        <taxon>Kitasatosporales</taxon>
        <taxon>Streptomycetaceae</taxon>
        <taxon>Streptomyces</taxon>
    </lineage>
</organism>
<reference evidence="8 9" key="1">
    <citation type="submission" date="2019-10" db="EMBL/GenBank/DDBJ databases">
        <title>Streptomyces smaragdinus sp. nov. and Streptomyces fabii sp. nov., isolated from the gut of fungus growing-termite Macrotermes natalensis.</title>
        <authorList>
            <person name="Schwitalla J."/>
            <person name="Benndorf R."/>
            <person name="Martin K."/>
            <person name="De Beer W."/>
            <person name="Kaster A.-K."/>
            <person name="Vollmers J."/>
            <person name="Poulsen M."/>
            <person name="Beemelmanns C."/>
        </authorList>
    </citation>
    <scope>NUCLEOTIDE SEQUENCE [LARGE SCALE GENOMIC DNA]</scope>
    <source>
        <strain evidence="8 9">RB5</strain>
    </source>
</reference>
<keyword evidence="3" id="KW-1003">Cell membrane</keyword>
<dbReference type="InterPro" id="IPR043149">
    <property type="entry name" value="TagF_N"/>
</dbReference>
<dbReference type="OrthoDB" id="3183633at2"/>
<sequence>MNATPAPRFSIVIPSYGVQAFIRECLESVLAQDFTDFEVIAVDDCSTDGTGVIIDEFAARDPRVIAVHREENGGLGQTRNTGVDRARGDYLLFLDGDDTYRPGSLRALADRLAETGDPDLLMFDHVRSHWDGRLESSSTPRILGPIGREVVNPAEHPEFFHHFAIVCNRAFRRDFYLKHDFRFTDGYYEDALMVYKVLLCAGTAAYCDHVVLDYRQRRLGNMMQTGDRRQFAIFDQYQLLFDFLDERPEQEALRPLLFQRMISHFLHSLARRARIPLRLRRAYLRRASQQYRKLRPAGFTPPPGVLGLKFRAVGWGSYPLFELLKFANGTREKAQRLVRTGLPRLKRAAGKAVYRAYYALQRLRPLDPDLAVYSAYWGRTPACNPLAVYETARRLAPRQRAVWVVKREHVKSVPKGMAHVVLNSRPYWDLVARATYFVNNVNFLDTVVKRRGQIHLMTHHGTPLKRMGLDQRDYPVAAGTTDFEALMARCDRWTYSLSANPHSSENWARVYPNRWTTARTDGPDTWTSLETGYPRNDVFYRATAAEVLQARAALGIAPGTRAVLYAPTHRDYQRDYEPRLDFERVARELGPDTVLLVRAHYSYDVDLPEGTPVRDVSGHPSVEQLCLAADVLVTDYSSIMFDYANLDRPIVIYADDWDVYSAVRGVTFDLLAEPPGAVATSEDELIAVLGGDAWDDADATALRAAFRRRFCTYDDGFAAERAVRRVLLGQEATPPVVPLEQRTPAPAPRAAGIIAPAVSAEASTVPQNG</sequence>
<dbReference type="CDD" id="cd00761">
    <property type="entry name" value="Glyco_tranf_GTA_type"/>
    <property type="match status" value="1"/>
</dbReference>
<dbReference type="Pfam" id="PF04464">
    <property type="entry name" value="Glyphos_transf"/>
    <property type="match status" value="1"/>
</dbReference>
<dbReference type="Gene3D" id="3.90.550.10">
    <property type="entry name" value="Spore Coat Polysaccharide Biosynthesis Protein SpsA, Chain A"/>
    <property type="match status" value="1"/>
</dbReference>
<evidence type="ECO:0000256" key="4">
    <source>
        <dbReference type="ARBA" id="ARBA00022679"/>
    </source>
</evidence>
<dbReference type="Gene3D" id="3.40.50.11820">
    <property type="match status" value="1"/>
</dbReference>
<dbReference type="SUPFAM" id="SSF53448">
    <property type="entry name" value="Nucleotide-diphospho-sugar transferases"/>
    <property type="match status" value="1"/>
</dbReference>
<dbReference type="Pfam" id="PF00535">
    <property type="entry name" value="Glycos_transf_2"/>
    <property type="match status" value="1"/>
</dbReference>